<proteinExistence type="predicted"/>
<gene>
    <name evidence="2" type="ORF">UFOPK3564_02506</name>
</gene>
<reference evidence="2" key="1">
    <citation type="submission" date="2020-05" db="EMBL/GenBank/DDBJ databases">
        <authorList>
            <person name="Chiriac C."/>
            <person name="Salcher M."/>
            <person name="Ghai R."/>
            <person name="Kavagutti S V."/>
        </authorList>
    </citation>
    <scope>NUCLEOTIDE SEQUENCE</scope>
</reference>
<dbReference type="AlphaFoldDB" id="A0A6J7IRJ2"/>
<sequence length="595" mass="63777">MSASPAGPRAVVLGLGVGALLLAGCGGGDDAPTSAAGGRGKPAIGQPEDFTAKRSLVPKAESATAEGDGGSYVPTGTIVADSGFRPERDGFSFENYGNDVGPENLRTGNVQTLFGDVVCLPGTSEDCRLTPAARTWMENQNESMGGGHCQGFSVLALRMFADKVEETDFGARRTANLELVGNTDLQSSIAEHFTYQVLPPILQKRVSGTPSRVLRTLVRRLNDGGELYTLGIYKRDFTGGHAITPFAVEDRGDGEHRILVYDNNFPGVTRAVDVDVEEETWRYVGGTNPKDTDEVYEGDSETGTLELDPTLPGELESSCPFCEAGEGTEEDAGKGSVLPEEDRYTELTLTGDPANHPHLVFTDDRGRRTGIVDGRFLREIPDVEVVKTYAVTNWDEAPEPRFRLPEGEEYSITVDGSRLRKATKASVNLVGDGLAIDLDGIEMAPGQKDEMALPGGYGITYQTNSRSEIPTSPEFYAGLVKGNAALNFAATAVGVRSGSTVSFLVDQENEAVILDSTGSEGLEGLKPQFLLQLTKADARGRVTAWQRLLELDGTKEQKAGFEYSTAPRSGRRLPIVVLDEDAEVIRTLTAKPTTP</sequence>
<accession>A0A6J7IRJ2</accession>
<organism evidence="2">
    <name type="scientific">freshwater metagenome</name>
    <dbReference type="NCBI Taxonomy" id="449393"/>
    <lineage>
        <taxon>unclassified sequences</taxon>
        <taxon>metagenomes</taxon>
        <taxon>ecological metagenomes</taxon>
    </lineage>
</organism>
<name>A0A6J7IRJ2_9ZZZZ</name>
<evidence type="ECO:0000313" key="2">
    <source>
        <dbReference type="EMBL" id="CAB4933381.1"/>
    </source>
</evidence>
<feature type="region of interest" description="Disordered" evidence="1">
    <location>
        <begin position="285"/>
        <end position="316"/>
    </location>
</feature>
<evidence type="ECO:0000256" key="1">
    <source>
        <dbReference type="SAM" id="MobiDB-lite"/>
    </source>
</evidence>
<feature type="region of interest" description="Disordered" evidence="1">
    <location>
        <begin position="31"/>
        <end position="53"/>
    </location>
</feature>
<dbReference type="EMBL" id="CAFBMK010000180">
    <property type="protein sequence ID" value="CAB4933381.1"/>
    <property type="molecule type" value="Genomic_DNA"/>
</dbReference>
<protein>
    <submittedName>
        <fullName evidence="2">Unannotated protein</fullName>
    </submittedName>
</protein>